<sequence>MSSHVECMKSELDLFEPHPTQSSILRTEEVSYNPIASLDSASSIEFVCLGNGESYRDLSSVYLRLLVQLKSHDNSNLTDNSVSVVNNILHSIFRSSSVYLNNTLVSQSDNNYHYRSYLQTILNYGNDASESHLSTQGYYASYVRQNVTVDGSVTLKSLFQKSNKVELFGKVHGDIFNQPKLLINNVDLRITFNIEKTAFYLMETETESNLKILEAQLFMNHVTVNPSILLAHHRVLQSKNALYPYNKVEVKSFTLYPGNNTLSIDNAVIGQLPNFIAFCMVKNKAYSGNRSMDPFKFEHFNIQRFNLLVNGVQVPSQALEFDFTNPENIQSSRGYNMLFRANGIKHYDRGLQITKDMFDKNYFILAFDLTADHANSTVCSNLINQGTIRIEGRFAEALNEAVTCLVYCEYDSMIDIDKHRNIRVIL</sequence>
<organism evidence="1">
    <name type="scientific">Drosophila-associated adintovirus 1</name>
    <dbReference type="NCBI Taxonomy" id="2744816"/>
    <lineage>
        <taxon>Viruses</taxon>
        <taxon>Varidnaviria</taxon>
        <taxon>Bamfordvirae</taxon>
        <taxon>Preplasmiviricota</taxon>
        <taxon>Polisuviricotina</taxon>
        <taxon>Polintoviricetes</taxon>
        <taxon>Orthopolintovirales</taxon>
        <taxon>Adintoviridae</taxon>
    </lineage>
</organism>
<name>A0A7D4VHD8_9VIRU</name>
<dbReference type="PANTHER" id="PTHR23409:SF21">
    <property type="entry name" value="CAPSID PROTEIN"/>
    <property type="match status" value="1"/>
</dbReference>
<protein>
    <submittedName>
        <fullName evidence="1">Capsid</fullName>
    </submittedName>
</protein>
<dbReference type="InterPro" id="IPR000358">
    <property type="entry name" value="RNR_small_fam"/>
</dbReference>
<dbReference type="EMBL" id="MT496847">
    <property type="protein sequence ID" value="QKS69568.1"/>
    <property type="molecule type" value="Genomic_DNA"/>
</dbReference>
<dbReference type="Proteomes" id="UP001238527">
    <property type="component" value="Segment"/>
</dbReference>
<dbReference type="PANTHER" id="PTHR23409">
    <property type="entry name" value="RIBONUCLEOSIDE-DIPHOSPHATE REDUCTASE SMALL CHAIN"/>
    <property type="match status" value="1"/>
</dbReference>
<accession>A0A7D4VHD8</accession>
<dbReference type="GO" id="GO:0004748">
    <property type="term" value="F:ribonucleoside-diphosphate reductase activity, thioredoxin disulfide as acceptor"/>
    <property type="evidence" value="ECO:0007669"/>
    <property type="project" value="TreeGrafter"/>
</dbReference>
<evidence type="ECO:0000313" key="1">
    <source>
        <dbReference type="EMBL" id="QKS69568.1"/>
    </source>
</evidence>
<proteinExistence type="predicted"/>
<reference evidence="1" key="1">
    <citation type="journal article" date="2021" name="Virus Evol.">
        <title>The discovery, distribution and diversity of DNA viruses associated with Drosophila melanogaster in Europe.</title>
        <authorList>
            <person name="Wallace M.A."/>
            <person name="Coffman K.A."/>
            <person name="Gilbert C."/>
            <person name="Ravindran S."/>
            <person name="Albery G.F."/>
            <person name="Abbott J."/>
            <person name="Argyridou E."/>
            <person name="Bellosta P."/>
            <person name="Betancourt A.J."/>
            <person name="Colinet H."/>
            <person name="Eric K."/>
            <person name="Glaser-Schmitt A."/>
            <person name="Grath S."/>
            <person name="Jelic M."/>
            <person name="Kankare M."/>
            <person name="Kozeretska I."/>
            <person name="Loeschcke V."/>
            <person name="Montchamp-Moreau C."/>
            <person name="Ometto L."/>
            <person name="Onder B.S."/>
            <person name="Orengo D.J."/>
            <person name="Parsch J."/>
            <person name="Pascual M."/>
            <person name="Patenkovic A."/>
            <person name="Puerma E."/>
            <person name="Ritchie M.G."/>
            <person name="Rota-Stabelli O."/>
            <person name="Schou M.F."/>
            <person name="Serga S.V."/>
            <person name="Stamenkovic-Radak M."/>
            <person name="Tanaskovic M."/>
            <person name="Veselinovic M.S."/>
            <person name="Vieira J."/>
            <person name="Vieira C.P."/>
            <person name="Kapun M."/>
            <person name="Flatt T."/>
            <person name="Gonzalez J."/>
            <person name="Staubach F."/>
            <person name="Obbard D.J."/>
        </authorList>
    </citation>
    <scope>NUCLEOTIDE SEQUENCE</scope>
    <source>
        <strain evidence="1">AV-1/UA/Cho/15/26/Pool</strain>
    </source>
</reference>
<dbReference type="GO" id="GO:0009263">
    <property type="term" value="P:deoxyribonucleotide biosynthetic process"/>
    <property type="evidence" value="ECO:0007669"/>
    <property type="project" value="InterPro"/>
</dbReference>